<name>A0A6V8NDG1_9BACT</name>
<evidence type="ECO:0000256" key="2">
    <source>
        <dbReference type="SAM" id="MobiDB-lite"/>
    </source>
</evidence>
<dbReference type="GO" id="GO:0003677">
    <property type="term" value="F:DNA binding"/>
    <property type="evidence" value="ECO:0007669"/>
    <property type="project" value="InterPro"/>
</dbReference>
<evidence type="ECO:0000313" key="4">
    <source>
        <dbReference type="Proteomes" id="UP000587586"/>
    </source>
</evidence>
<protein>
    <recommendedName>
        <fullName evidence="5">MucR family transcriptional regulator</fullName>
    </recommendedName>
</protein>
<feature type="region of interest" description="Disordered" evidence="2">
    <location>
        <begin position="141"/>
        <end position="192"/>
    </location>
</feature>
<dbReference type="Pfam" id="PF05443">
    <property type="entry name" value="ROS_MUCR"/>
    <property type="match status" value="1"/>
</dbReference>
<proteinExistence type="inferred from homology"/>
<evidence type="ECO:0000313" key="3">
    <source>
        <dbReference type="EMBL" id="GFO69837.1"/>
    </source>
</evidence>
<comment type="similarity">
    <text evidence="1">Belongs to the ros/MucR family.</text>
</comment>
<evidence type="ECO:0008006" key="5">
    <source>
        <dbReference type="Google" id="ProtNLM"/>
    </source>
</evidence>
<dbReference type="InterPro" id="IPR008807">
    <property type="entry name" value="ROS_MUCR"/>
</dbReference>
<dbReference type="RefSeq" id="WP_183362415.1">
    <property type="nucleotide sequence ID" value="NZ_BLXZ01000007.1"/>
</dbReference>
<keyword evidence="4" id="KW-1185">Reference proteome</keyword>
<accession>A0A6V8NDG1</accession>
<dbReference type="Proteomes" id="UP000587586">
    <property type="component" value="Unassembled WGS sequence"/>
</dbReference>
<dbReference type="Gene3D" id="1.10.10.1550">
    <property type="entry name" value="ROS/MUCR transcriptional regulator protein"/>
    <property type="match status" value="1"/>
</dbReference>
<organism evidence="3 4">
    <name type="scientific">Geomonas limicola</name>
    <dbReference type="NCBI Taxonomy" id="2740186"/>
    <lineage>
        <taxon>Bacteria</taxon>
        <taxon>Pseudomonadati</taxon>
        <taxon>Thermodesulfobacteriota</taxon>
        <taxon>Desulfuromonadia</taxon>
        <taxon>Geobacterales</taxon>
        <taxon>Geobacteraceae</taxon>
        <taxon>Geomonas</taxon>
    </lineage>
</organism>
<dbReference type="GO" id="GO:0008270">
    <property type="term" value="F:zinc ion binding"/>
    <property type="evidence" value="ECO:0007669"/>
    <property type="project" value="InterPro"/>
</dbReference>
<feature type="compositionally biased region" description="Low complexity" evidence="2">
    <location>
        <begin position="145"/>
        <end position="178"/>
    </location>
</feature>
<dbReference type="GO" id="GO:0006355">
    <property type="term" value="P:regulation of DNA-templated transcription"/>
    <property type="evidence" value="ECO:0007669"/>
    <property type="project" value="InterPro"/>
</dbReference>
<dbReference type="AlphaFoldDB" id="A0A6V8NDG1"/>
<dbReference type="InterPro" id="IPR041920">
    <property type="entry name" value="ROS/MUCR_sf"/>
</dbReference>
<comment type="caution">
    <text evidence="3">The sequence shown here is derived from an EMBL/GenBank/DDBJ whole genome shotgun (WGS) entry which is preliminary data.</text>
</comment>
<dbReference type="EMBL" id="BLXZ01000007">
    <property type="protein sequence ID" value="GFO69837.1"/>
    <property type="molecule type" value="Genomic_DNA"/>
</dbReference>
<gene>
    <name evidence="3" type="ORF">GMLC_34160</name>
</gene>
<reference evidence="4" key="1">
    <citation type="submission" date="2020-06" db="EMBL/GenBank/DDBJ databases">
        <title>Draft genomic sequecing of Geomonas sp. Red745.</title>
        <authorList>
            <person name="Itoh H."/>
            <person name="Xu Z.X."/>
            <person name="Ushijima N."/>
            <person name="Masuda Y."/>
            <person name="Shiratori Y."/>
            <person name="Senoo K."/>
        </authorList>
    </citation>
    <scope>NUCLEOTIDE SEQUENCE [LARGE SCALE GENOMIC DNA]</scope>
    <source>
        <strain evidence="4">Red745</strain>
    </source>
</reference>
<evidence type="ECO:0000256" key="1">
    <source>
        <dbReference type="ARBA" id="ARBA00007031"/>
    </source>
</evidence>
<sequence>MATLVEIAAQIVASHASSTPMTSDQLIFEIGKVHNALKNLEAGQSIEGTEEVKPTVTVKDAFKKGEVVCMVCGKGGFKTLARHLSTAHGMKPGEYKKQFGIPSKQALSAKNYSEARRKMAQDRGLADNLAKAREVRMANIEAKKGAPAKAAKAAKPAKQAKPVAEAKPAKMTKAVKPPKAAKPRGPKAKTVA</sequence>
<feature type="compositionally biased region" description="Basic residues" evidence="2">
    <location>
        <begin position="179"/>
        <end position="192"/>
    </location>
</feature>